<reference evidence="2 3" key="1">
    <citation type="submission" date="2013-12" db="EMBL/GenBank/DDBJ databases">
        <title>Draft genome of the parsitic nematode Ancylostoma duodenale.</title>
        <authorList>
            <person name="Mitreva M."/>
        </authorList>
    </citation>
    <scope>NUCLEOTIDE SEQUENCE [LARGE SCALE GENOMIC DNA]</scope>
    <source>
        <strain evidence="2 3">Zhejiang</strain>
    </source>
</reference>
<evidence type="ECO:0000313" key="2">
    <source>
        <dbReference type="EMBL" id="KIH67841.1"/>
    </source>
</evidence>
<keyword evidence="3" id="KW-1185">Reference proteome</keyword>
<protein>
    <submittedName>
        <fullName evidence="2">Uncharacterized protein</fullName>
    </submittedName>
</protein>
<evidence type="ECO:0000256" key="1">
    <source>
        <dbReference type="SAM" id="MobiDB-lite"/>
    </source>
</evidence>
<dbReference type="Proteomes" id="UP000054047">
    <property type="component" value="Unassembled WGS sequence"/>
</dbReference>
<feature type="compositionally biased region" description="Low complexity" evidence="1">
    <location>
        <begin position="29"/>
        <end position="40"/>
    </location>
</feature>
<accession>A0A0C2HE72</accession>
<name>A0A0C2HE72_9BILA</name>
<gene>
    <name evidence="2" type="ORF">ANCDUO_01825</name>
</gene>
<dbReference type="EMBL" id="KN726553">
    <property type="protein sequence ID" value="KIH67841.1"/>
    <property type="molecule type" value="Genomic_DNA"/>
</dbReference>
<dbReference type="AlphaFoldDB" id="A0A0C2HE72"/>
<evidence type="ECO:0000313" key="3">
    <source>
        <dbReference type="Proteomes" id="UP000054047"/>
    </source>
</evidence>
<proteinExistence type="predicted"/>
<sequence>MSQARRSNRRKEVVNELSEPGSAKRIGVDSSSGGSTSPTDYLKLSASEVRNAILERNKDPMIGAMVLALISKT</sequence>
<feature type="region of interest" description="Disordered" evidence="1">
    <location>
        <begin position="1"/>
        <end position="41"/>
    </location>
</feature>
<organism evidence="2 3">
    <name type="scientific">Ancylostoma duodenale</name>
    <dbReference type="NCBI Taxonomy" id="51022"/>
    <lineage>
        <taxon>Eukaryota</taxon>
        <taxon>Metazoa</taxon>
        <taxon>Ecdysozoa</taxon>
        <taxon>Nematoda</taxon>
        <taxon>Chromadorea</taxon>
        <taxon>Rhabditida</taxon>
        <taxon>Rhabditina</taxon>
        <taxon>Rhabditomorpha</taxon>
        <taxon>Strongyloidea</taxon>
        <taxon>Ancylostomatidae</taxon>
        <taxon>Ancylostomatinae</taxon>
        <taxon>Ancylostoma</taxon>
    </lineage>
</organism>